<dbReference type="Proteomes" id="UP001175353">
    <property type="component" value="Unassembled WGS sequence"/>
</dbReference>
<sequence length="528" mass="61169">MVVVGSNTRNGKVILSDRNPDKLRLEREEKKRVAKLEHVRLIRFYKSQPNYTNRELAESAFETPVIQRDRYAFGEKLGVRISHPKNVVFAATKKLLAEFNRTDLHRQLDPLAVEALSDLPTTCHARETESAVFLLGRVQTFVKLQLKLVREFDAPGAAMIVMVRVGSQRHSLRAWLETLPKHRMPNIERLALDLQHQQWRRSGHPFRFERLPAEIRSRILLFAVGPYVEPRHPHKLFMRDGCLVTRKEFDLVGKSIPSKADNEWCIDTQHKQLDRINLGLLAINKATREECISVLRMDTTKRYQDLSLVNEIPRFVPAPCLTWIRRLELALTHIDLIQLFRCEIKPFGDYFRGLPLLLTTTASVLSKAILPLLKHLELTFVSTIEPTYSPWQIVDGRYPSQIDPARLTCQKVLVDMIMCFVPEWVEHIPTIVLGGFIKTATRVKWEHVLNSKTPRRFDGFIESEKQAVRSLPDSDLPKAPKAHPIAQAAAKYFFDYDDTFKVEVKEERRPEVEERGVERQVWMTVKSR</sequence>
<protein>
    <submittedName>
        <fullName evidence="1">Uncharacterized protein</fullName>
    </submittedName>
</protein>
<name>A0AAN6QL29_9PEZI</name>
<organism evidence="1 2">
    <name type="scientific">Friedmanniomyces endolithicus</name>
    <dbReference type="NCBI Taxonomy" id="329885"/>
    <lineage>
        <taxon>Eukaryota</taxon>
        <taxon>Fungi</taxon>
        <taxon>Dikarya</taxon>
        <taxon>Ascomycota</taxon>
        <taxon>Pezizomycotina</taxon>
        <taxon>Dothideomycetes</taxon>
        <taxon>Dothideomycetidae</taxon>
        <taxon>Mycosphaerellales</taxon>
        <taxon>Teratosphaeriaceae</taxon>
        <taxon>Friedmanniomyces</taxon>
    </lineage>
</organism>
<evidence type="ECO:0000313" key="2">
    <source>
        <dbReference type="Proteomes" id="UP001175353"/>
    </source>
</evidence>
<keyword evidence="2" id="KW-1185">Reference proteome</keyword>
<reference evidence="1" key="1">
    <citation type="submission" date="2023-06" db="EMBL/GenBank/DDBJ databases">
        <title>Black Yeasts Isolated from many extreme environments.</title>
        <authorList>
            <person name="Coleine C."/>
            <person name="Stajich J.E."/>
            <person name="Selbmann L."/>
        </authorList>
    </citation>
    <scope>NUCLEOTIDE SEQUENCE</scope>
    <source>
        <strain evidence="1">CCFEE 5200</strain>
    </source>
</reference>
<evidence type="ECO:0000313" key="1">
    <source>
        <dbReference type="EMBL" id="KAK0967988.1"/>
    </source>
</evidence>
<dbReference type="AlphaFoldDB" id="A0AAN6QL29"/>
<proteinExistence type="predicted"/>
<gene>
    <name evidence="1" type="ORF">LTR91_016914</name>
</gene>
<comment type="caution">
    <text evidence="1">The sequence shown here is derived from an EMBL/GenBank/DDBJ whole genome shotgun (WGS) entry which is preliminary data.</text>
</comment>
<accession>A0AAN6QL29</accession>
<dbReference type="EMBL" id="JAUJLE010000212">
    <property type="protein sequence ID" value="KAK0967988.1"/>
    <property type="molecule type" value="Genomic_DNA"/>
</dbReference>